<dbReference type="InterPro" id="IPR029058">
    <property type="entry name" value="AB_hydrolase_fold"/>
</dbReference>
<feature type="transmembrane region" description="Helical" evidence="1">
    <location>
        <begin position="12"/>
        <end position="32"/>
    </location>
</feature>
<gene>
    <name evidence="2" type="ORF">D4765_10895</name>
</gene>
<comment type="caution">
    <text evidence="2">The sequence shown here is derived from an EMBL/GenBank/DDBJ whole genome shotgun (WGS) entry which is preliminary data.</text>
</comment>
<organism evidence="2 3">
    <name type="scientific">Subtercola vilae</name>
    <dbReference type="NCBI Taxonomy" id="2056433"/>
    <lineage>
        <taxon>Bacteria</taxon>
        <taxon>Bacillati</taxon>
        <taxon>Actinomycetota</taxon>
        <taxon>Actinomycetes</taxon>
        <taxon>Micrococcales</taxon>
        <taxon>Microbacteriaceae</taxon>
        <taxon>Subtercola</taxon>
    </lineage>
</organism>
<evidence type="ECO:0000313" key="2">
    <source>
        <dbReference type="EMBL" id="TIH35564.1"/>
    </source>
</evidence>
<name>A0A4V4RFD1_9MICO</name>
<dbReference type="Proteomes" id="UP000306192">
    <property type="component" value="Unassembled WGS sequence"/>
</dbReference>
<dbReference type="PANTHER" id="PTHR48098:SF1">
    <property type="entry name" value="DIACYLGLYCEROL ACYLTRANSFERASE_MYCOLYLTRANSFERASE AG85A"/>
    <property type="match status" value="1"/>
</dbReference>
<feature type="transmembrane region" description="Helical" evidence="1">
    <location>
        <begin position="103"/>
        <end position="124"/>
    </location>
</feature>
<proteinExistence type="predicted"/>
<dbReference type="EMBL" id="QYRT01000019">
    <property type="protein sequence ID" value="TIH35564.1"/>
    <property type="molecule type" value="Genomic_DNA"/>
</dbReference>
<dbReference type="GO" id="GO:0016747">
    <property type="term" value="F:acyltransferase activity, transferring groups other than amino-acyl groups"/>
    <property type="evidence" value="ECO:0007669"/>
    <property type="project" value="TreeGrafter"/>
</dbReference>
<keyword evidence="3" id="KW-1185">Reference proteome</keyword>
<keyword evidence="1" id="KW-0812">Transmembrane</keyword>
<dbReference type="InterPro" id="IPR000801">
    <property type="entry name" value="Esterase-like"/>
</dbReference>
<keyword evidence="1" id="KW-1133">Transmembrane helix</keyword>
<evidence type="ECO:0000313" key="3">
    <source>
        <dbReference type="Proteomes" id="UP000306192"/>
    </source>
</evidence>
<dbReference type="AlphaFoldDB" id="A0A4V4RFD1"/>
<feature type="transmembrane region" description="Helical" evidence="1">
    <location>
        <begin position="39"/>
        <end position="63"/>
    </location>
</feature>
<feature type="transmembrane region" description="Helical" evidence="1">
    <location>
        <begin position="75"/>
        <end position="96"/>
    </location>
</feature>
<evidence type="ECO:0000256" key="1">
    <source>
        <dbReference type="SAM" id="Phobius"/>
    </source>
</evidence>
<dbReference type="Pfam" id="PF00756">
    <property type="entry name" value="Esterase"/>
    <property type="match status" value="1"/>
</dbReference>
<keyword evidence="1" id="KW-0472">Membrane</keyword>
<dbReference type="PANTHER" id="PTHR48098">
    <property type="entry name" value="ENTEROCHELIN ESTERASE-RELATED"/>
    <property type="match status" value="1"/>
</dbReference>
<dbReference type="InterPro" id="IPR050583">
    <property type="entry name" value="Mycobacterial_A85_antigen"/>
</dbReference>
<dbReference type="OrthoDB" id="3723842at2"/>
<accession>A0A4V4RFD1</accession>
<sequence length="436" mass="45485">MFDSLLNLNIVQGPVIIGFAATAAVFGLYLLIRRPGRRWIVTAASGLVGGALAGIVTLVITVYLLDLFGTRLSPLVDSVIVLTFAAVGLAIVNLWLSRWWRKLIAVLGIAVFIATGTLGVNAVYGLNKTVAAFFGVTNAKPLVLPSASGTPTPAPVVDPNAPLYESWMPPADLPATGQLGTVNIPHDVSGFIARTALAYVPPAGLVANAPALPVIIQLNGQPGSPGLDDPKVILDKLAAANRGLAPIVVNPDQLGDDTKDPLCLDTSKGNVETYIMKDVVPWVKAHFNVLSDPKDWTIMGFSNGGMCASYFGAKYPSTFGNFVDISGDEYQGVDDKSTLKKMFGGNQAAYEAVWPTTIMSKSTYPDSWAVFAVGADDAEAIPGVKTNYDAAVAAGIHATYTAIPGSGHDNTALDGGLSAGYTLIYPRGGLSAPPTG</sequence>
<dbReference type="Gene3D" id="3.40.50.1820">
    <property type="entry name" value="alpha/beta hydrolase"/>
    <property type="match status" value="1"/>
</dbReference>
<dbReference type="SUPFAM" id="SSF53474">
    <property type="entry name" value="alpha/beta-Hydrolases"/>
    <property type="match status" value="1"/>
</dbReference>
<reference evidence="2 3" key="1">
    <citation type="journal article" date="2019" name="Microorganisms">
        <title>Systematic Affiliation and Genome Analysis of Subtercola vilae DB165(T) with Particular Emphasis on Cold Adaptation of an Isolate from a High-Altitude Cold Volcano Lake.</title>
        <authorList>
            <person name="Villalobos A.S."/>
            <person name="Wiese J."/>
            <person name="Imhoff J.F."/>
            <person name="Dorador C."/>
            <person name="Keller A."/>
            <person name="Hentschel U."/>
        </authorList>
    </citation>
    <scope>NUCLEOTIDE SEQUENCE [LARGE SCALE GENOMIC DNA]</scope>
    <source>
        <strain evidence="2 3">DB165</strain>
    </source>
</reference>
<protein>
    <submittedName>
        <fullName evidence="2">Esterase</fullName>
    </submittedName>
</protein>
<dbReference type="RefSeq" id="WP_136642325.1">
    <property type="nucleotide sequence ID" value="NZ_QYRT01000019.1"/>
</dbReference>